<name>A0A840IVW9_9PSEU</name>
<proteinExistence type="predicted"/>
<dbReference type="Proteomes" id="UP000581769">
    <property type="component" value="Unassembled WGS sequence"/>
</dbReference>
<gene>
    <name evidence="2" type="ORF">BJY18_004191</name>
</gene>
<feature type="compositionally biased region" description="Low complexity" evidence="1">
    <location>
        <begin position="67"/>
        <end position="76"/>
    </location>
</feature>
<dbReference type="EMBL" id="JACHMG010000001">
    <property type="protein sequence ID" value="MBB4686706.1"/>
    <property type="molecule type" value="Genomic_DNA"/>
</dbReference>
<sequence>MRIRFAVGFGALLLAGGIATGGAVAFASDTPSEPRPAPSAPQAPSQAPTDAPRPSATRAPEPDRSRPSASPQAPRSNGKVRVPTAVPAGPTGDLHLPAIRG</sequence>
<evidence type="ECO:0000256" key="1">
    <source>
        <dbReference type="SAM" id="MobiDB-lite"/>
    </source>
</evidence>
<evidence type="ECO:0000313" key="2">
    <source>
        <dbReference type="EMBL" id="MBB4686706.1"/>
    </source>
</evidence>
<accession>A0A840IVW9</accession>
<feature type="compositionally biased region" description="Low complexity" evidence="1">
    <location>
        <begin position="42"/>
        <end position="52"/>
    </location>
</feature>
<protein>
    <submittedName>
        <fullName evidence="2">Uncharacterized protein</fullName>
    </submittedName>
</protein>
<dbReference type="RefSeq" id="WP_184781527.1">
    <property type="nucleotide sequence ID" value="NZ_JACHMG010000001.1"/>
</dbReference>
<comment type="caution">
    <text evidence="2">The sequence shown here is derived from an EMBL/GenBank/DDBJ whole genome shotgun (WGS) entry which is preliminary data.</text>
</comment>
<reference evidence="2 3" key="1">
    <citation type="submission" date="2020-08" db="EMBL/GenBank/DDBJ databases">
        <title>Sequencing the genomes of 1000 actinobacteria strains.</title>
        <authorList>
            <person name="Klenk H.-P."/>
        </authorList>
    </citation>
    <scope>NUCLEOTIDE SEQUENCE [LARGE SCALE GENOMIC DNA]</scope>
    <source>
        <strain evidence="2 3">DSM 45859</strain>
    </source>
</reference>
<feature type="region of interest" description="Disordered" evidence="1">
    <location>
        <begin position="24"/>
        <end position="101"/>
    </location>
</feature>
<evidence type="ECO:0000313" key="3">
    <source>
        <dbReference type="Proteomes" id="UP000581769"/>
    </source>
</evidence>
<dbReference type="AlphaFoldDB" id="A0A840IVW9"/>
<keyword evidence="3" id="KW-1185">Reference proteome</keyword>
<organism evidence="2 3">
    <name type="scientific">Amycolatopsis jiangsuensis</name>
    <dbReference type="NCBI Taxonomy" id="1181879"/>
    <lineage>
        <taxon>Bacteria</taxon>
        <taxon>Bacillati</taxon>
        <taxon>Actinomycetota</taxon>
        <taxon>Actinomycetes</taxon>
        <taxon>Pseudonocardiales</taxon>
        <taxon>Pseudonocardiaceae</taxon>
        <taxon>Amycolatopsis</taxon>
    </lineage>
</organism>